<dbReference type="GO" id="GO:0000329">
    <property type="term" value="C:fungal-type vacuole membrane"/>
    <property type="evidence" value="ECO:0007669"/>
    <property type="project" value="TreeGrafter"/>
</dbReference>
<dbReference type="Pfam" id="PF00106">
    <property type="entry name" value="adh_short"/>
    <property type="match status" value="1"/>
</dbReference>
<feature type="transmembrane region" description="Helical" evidence="11">
    <location>
        <begin position="676"/>
        <end position="696"/>
    </location>
</feature>
<feature type="transmembrane region" description="Helical" evidence="11">
    <location>
        <begin position="570"/>
        <end position="594"/>
    </location>
</feature>
<keyword evidence="7" id="KW-0029">Amino-acid transport</keyword>
<dbReference type="GO" id="GO:0044550">
    <property type="term" value="P:secondary metabolite biosynthetic process"/>
    <property type="evidence" value="ECO:0007669"/>
    <property type="project" value="UniProtKB-ARBA"/>
</dbReference>
<dbReference type="InterPro" id="IPR020904">
    <property type="entry name" value="Sc_DH/Rdtase_CS"/>
</dbReference>
<dbReference type="FunFam" id="3.40.50.720:FF:000643">
    <property type="entry name" value="Short chain dehydrogenase/reductase family oxidoreductase, putative"/>
    <property type="match status" value="1"/>
</dbReference>
<dbReference type="Pfam" id="PF01490">
    <property type="entry name" value="Aa_trans"/>
    <property type="match status" value="1"/>
</dbReference>
<keyword evidence="4" id="KW-0926">Vacuole</keyword>
<keyword evidence="9 11" id="KW-0472">Membrane</keyword>
<feature type="region of interest" description="Disordered" evidence="10">
    <location>
        <begin position="741"/>
        <end position="766"/>
    </location>
</feature>
<accession>A0A1M3TUQ7</accession>
<evidence type="ECO:0000256" key="8">
    <source>
        <dbReference type="ARBA" id="ARBA00022989"/>
    </source>
</evidence>
<comment type="similarity">
    <text evidence="2">Belongs to the amino acid/polyamine transporter 2 family.</text>
</comment>
<dbReference type="GO" id="GO:0005302">
    <property type="term" value="F:L-tyrosine transmembrane transporter activity"/>
    <property type="evidence" value="ECO:0007669"/>
    <property type="project" value="TreeGrafter"/>
</dbReference>
<name>A0A1M3TUQ7_ASPLC</name>
<evidence type="ECO:0000256" key="5">
    <source>
        <dbReference type="ARBA" id="ARBA00022692"/>
    </source>
</evidence>
<feature type="transmembrane region" description="Helical" evidence="11">
    <location>
        <begin position="788"/>
        <end position="812"/>
    </location>
</feature>
<sequence length="814" mass="88117">MSFAVQGRAAIVTGAGSGINLSFAKLLLEHGCNVLFADLALRPEAKTLVDQYSAKGKTPRAVFQRTDVTDWQQLEHMFEVAEQEFGELDIVCPGAGIFEPHWTNFWRPPGTPESRDPRYGGRYALLDINLTHPIRTTQLAIAHFLRHGNKQRRKHIVHISSIAGQNPNFIAPIYVATKHGINGLVRSLAGLDQECGIRITAVAPGVIKTPLWTDHPEKLKVVNEGADAWVTPEEVAQVMLALIQQDKVSGIIGDQSGRGPQYPVSGGTILEVSKTVRAVEPFNDAGPGDRPGNTVSDNSAVINETLVPLPILVSGSGSGSGSLFVPIGRRHGGKGKRSIGHHGDASWVSCVINLVNTIIGAGVMAMPLAISHMGIVLGVFVILWSGMTAGFGLYLQSLCARYLERGTASFFALSQITYPNIAVIFDAAIAVKCFGVGISYLIIIGDLMPGVVQGFVGGAPDYDFLVDRHFWVTAFMLIVIPLSYLRRLDSLKYTSIAALVSMAYLVVLVVYHFVKGDTMEDRGPVRVIHWAGPVPTLSSLPVIVFAFTCHQNMFSILNEIGNNSHFRTTGVVLASIGSSAATYILVAITGYLSFGNSVGGNIVSMYPPGLWATIGRAAIVMLVMFSYPLQCHPCRASVDAVLRWRPKSSSNSDTSPHRNPLLGQRGSRTAEPMSDLRFSIITTTILVLSYIVAMTVSSLEAVLAYVGSTGSTSISFILPGLFYYKISSPDSPHHQRLMKEDDEAAEGMLSDDSNDEDGEESVQARPLTDSGILRRGKRHWRRTLLRKLSLALVVYGVVVMVVCLITNSVFIASH</sequence>
<feature type="region of interest" description="Disordered" evidence="10">
    <location>
        <begin position="648"/>
        <end position="668"/>
    </location>
</feature>
<evidence type="ECO:0000259" key="12">
    <source>
        <dbReference type="Pfam" id="PF01490"/>
    </source>
</evidence>
<dbReference type="GO" id="GO:0005313">
    <property type="term" value="F:L-glutamate transmembrane transporter activity"/>
    <property type="evidence" value="ECO:0007669"/>
    <property type="project" value="TreeGrafter"/>
</dbReference>
<keyword evidence="8 11" id="KW-1133">Transmembrane helix</keyword>
<organism evidence="13 14">
    <name type="scientific">Aspergillus luchuensis (strain CBS 106.47)</name>
    <dbReference type="NCBI Taxonomy" id="1137211"/>
    <lineage>
        <taxon>Eukaryota</taxon>
        <taxon>Fungi</taxon>
        <taxon>Dikarya</taxon>
        <taxon>Ascomycota</taxon>
        <taxon>Pezizomycotina</taxon>
        <taxon>Eurotiomycetes</taxon>
        <taxon>Eurotiomycetidae</taxon>
        <taxon>Eurotiales</taxon>
        <taxon>Aspergillaceae</taxon>
        <taxon>Aspergillus</taxon>
        <taxon>Aspergillus subgen. Circumdati</taxon>
    </lineage>
</organism>
<dbReference type="GO" id="GO:0015194">
    <property type="term" value="F:L-serine transmembrane transporter activity"/>
    <property type="evidence" value="ECO:0007669"/>
    <property type="project" value="TreeGrafter"/>
</dbReference>
<dbReference type="GO" id="GO:0015189">
    <property type="term" value="F:L-lysine transmembrane transporter activity"/>
    <property type="evidence" value="ECO:0007669"/>
    <property type="project" value="TreeGrafter"/>
</dbReference>
<feature type="transmembrane region" description="Helical" evidence="11">
    <location>
        <begin position="306"/>
        <end position="327"/>
    </location>
</feature>
<evidence type="ECO:0000313" key="14">
    <source>
        <dbReference type="Proteomes" id="UP000184063"/>
    </source>
</evidence>
<dbReference type="SUPFAM" id="SSF51735">
    <property type="entry name" value="NAD(P)-binding Rossmann-fold domains"/>
    <property type="match status" value="1"/>
</dbReference>
<dbReference type="VEuPathDB" id="FungiDB:ASPFODRAFT_126205"/>
<dbReference type="GO" id="GO:0061459">
    <property type="term" value="F:L-arginine transmembrane transporter activity"/>
    <property type="evidence" value="ECO:0007669"/>
    <property type="project" value="TreeGrafter"/>
</dbReference>
<feature type="transmembrane region" description="Helical" evidence="11">
    <location>
        <begin position="526"/>
        <end position="549"/>
    </location>
</feature>
<evidence type="ECO:0000256" key="9">
    <source>
        <dbReference type="ARBA" id="ARBA00023136"/>
    </source>
</evidence>
<comment type="subcellular location">
    <subcellularLocation>
        <location evidence="1">Vacuole membrane</location>
        <topology evidence="1">Multi-pass membrane protein</topology>
    </subcellularLocation>
</comment>
<dbReference type="PRINTS" id="PR00081">
    <property type="entry name" value="GDHRDH"/>
</dbReference>
<evidence type="ECO:0000256" key="2">
    <source>
        <dbReference type="ARBA" id="ARBA00008066"/>
    </source>
</evidence>
<evidence type="ECO:0000256" key="6">
    <source>
        <dbReference type="ARBA" id="ARBA00022857"/>
    </source>
</evidence>
<keyword evidence="5 11" id="KW-0812">Transmembrane</keyword>
<dbReference type="GO" id="GO:0005290">
    <property type="term" value="F:L-histidine transmembrane transporter activity"/>
    <property type="evidence" value="ECO:0007669"/>
    <property type="project" value="TreeGrafter"/>
</dbReference>
<dbReference type="Proteomes" id="UP000184063">
    <property type="component" value="Unassembled WGS sequence"/>
</dbReference>
<dbReference type="PANTHER" id="PTHR22950">
    <property type="entry name" value="AMINO ACID TRANSPORTER"/>
    <property type="match status" value="1"/>
</dbReference>
<dbReference type="AlphaFoldDB" id="A0A1M3TUQ7"/>
<evidence type="ECO:0000256" key="7">
    <source>
        <dbReference type="ARBA" id="ARBA00022970"/>
    </source>
</evidence>
<dbReference type="EMBL" id="KV878237">
    <property type="protein sequence ID" value="OJZ90455.1"/>
    <property type="molecule type" value="Genomic_DNA"/>
</dbReference>
<evidence type="ECO:0000256" key="4">
    <source>
        <dbReference type="ARBA" id="ARBA00022554"/>
    </source>
</evidence>
<protein>
    <recommendedName>
        <fullName evidence="12">Amino acid transporter transmembrane domain-containing protein</fullName>
    </recommendedName>
</protein>
<feature type="transmembrane region" description="Helical" evidence="11">
    <location>
        <begin position="606"/>
        <end position="627"/>
    </location>
</feature>
<dbReference type="Gene3D" id="3.40.50.720">
    <property type="entry name" value="NAD(P)-binding Rossmann-like Domain"/>
    <property type="match status" value="1"/>
</dbReference>
<feature type="domain" description="Amino acid transporter transmembrane" evidence="12">
    <location>
        <begin position="345"/>
        <end position="739"/>
    </location>
</feature>
<feature type="transmembrane region" description="Helical" evidence="11">
    <location>
        <begin position="469"/>
        <end position="486"/>
    </location>
</feature>
<gene>
    <name evidence="13" type="ORF">ASPFODRAFT_126205</name>
</gene>
<dbReference type="OrthoDB" id="438545at2759"/>
<reference evidence="14" key="1">
    <citation type="journal article" date="2017" name="Genome Biol.">
        <title>Comparative genomics reveals high biological diversity and specific adaptations in the industrially and medically important fungal genus Aspergillus.</title>
        <authorList>
            <person name="de Vries R.P."/>
            <person name="Riley R."/>
            <person name="Wiebenga A."/>
            <person name="Aguilar-Osorio G."/>
            <person name="Amillis S."/>
            <person name="Uchima C.A."/>
            <person name="Anderluh G."/>
            <person name="Asadollahi M."/>
            <person name="Askin M."/>
            <person name="Barry K."/>
            <person name="Battaglia E."/>
            <person name="Bayram O."/>
            <person name="Benocci T."/>
            <person name="Braus-Stromeyer S.A."/>
            <person name="Caldana C."/>
            <person name="Canovas D."/>
            <person name="Cerqueira G.C."/>
            <person name="Chen F."/>
            <person name="Chen W."/>
            <person name="Choi C."/>
            <person name="Clum A."/>
            <person name="Dos Santos R.A."/>
            <person name="Damasio A.R."/>
            <person name="Diallinas G."/>
            <person name="Emri T."/>
            <person name="Fekete E."/>
            <person name="Flipphi M."/>
            <person name="Freyberg S."/>
            <person name="Gallo A."/>
            <person name="Gournas C."/>
            <person name="Habgood R."/>
            <person name="Hainaut M."/>
            <person name="Harispe M.L."/>
            <person name="Henrissat B."/>
            <person name="Hilden K.S."/>
            <person name="Hope R."/>
            <person name="Hossain A."/>
            <person name="Karabika E."/>
            <person name="Karaffa L."/>
            <person name="Karanyi Z."/>
            <person name="Krasevec N."/>
            <person name="Kuo A."/>
            <person name="Kusch H."/>
            <person name="LaButti K."/>
            <person name="Lagendijk E.L."/>
            <person name="Lapidus A."/>
            <person name="Levasseur A."/>
            <person name="Lindquist E."/>
            <person name="Lipzen A."/>
            <person name="Logrieco A.F."/>
            <person name="MacCabe A."/>
            <person name="Maekelae M.R."/>
            <person name="Malavazi I."/>
            <person name="Melin P."/>
            <person name="Meyer V."/>
            <person name="Mielnichuk N."/>
            <person name="Miskei M."/>
            <person name="Molnar A.P."/>
            <person name="Mule G."/>
            <person name="Ngan C.Y."/>
            <person name="Orejas M."/>
            <person name="Orosz E."/>
            <person name="Ouedraogo J.P."/>
            <person name="Overkamp K.M."/>
            <person name="Park H.-S."/>
            <person name="Perrone G."/>
            <person name="Piumi F."/>
            <person name="Punt P.J."/>
            <person name="Ram A.F."/>
            <person name="Ramon A."/>
            <person name="Rauscher S."/>
            <person name="Record E."/>
            <person name="Riano-Pachon D.M."/>
            <person name="Robert V."/>
            <person name="Roehrig J."/>
            <person name="Ruller R."/>
            <person name="Salamov A."/>
            <person name="Salih N.S."/>
            <person name="Samson R.A."/>
            <person name="Sandor E."/>
            <person name="Sanguinetti M."/>
            <person name="Schuetze T."/>
            <person name="Sepcic K."/>
            <person name="Shelest E."/>
            <person name="Sherlock G."/>
            <person name="Sophianopoulou V."/>
            <person name="Squina F.M."/>
            <person name="Sun H."/>
            <person name="Susca A."/>
            <person name="Todd R.B."/>
            <person name="Tsang A."/>
            <person name="Unkles S.E."/>
            <person name="van de Wiele N."/>
            <person name="van Rossen-Uffink D."/>
            <person name="Oliveira J.V."/>
            <person name="Vesth T.C."/>
            <person name="Visser J."/>
            <person name="Yu J.-H."/>
            <person name="Zhou M."/>
            <person name="Andersen M.R."/>
            <person name="Archer D.B."/>
            <person name="Baker S.E."/>
            <person name="Benoit I."/>
            <person name="Brakhage A.A."/>
            <person name="Braus G.H."/>
            <person name="Fischer R."/>
            <person name="Frisvad J.C."/>
            <person name="Goldman G.H."/>
            <person name="Houbraken J."/>
            <person name="Oakley B."/>
            <person name="Pocsi I."/>
            <person name="Scazzocchio C."/>
            <person name="Seiboth B."/>
            <person name="vanKuyk P.A."/>
            <person name="Wortman J."/>
            <person name="Dyer P.S."/>
            <person name="Grigoriev I.V."/>
        </authorList>
    </citation>
    <scope>NUCLEOTIDE SEQUENCE [LARGE SCALE GENOMIC DNA]</scope>
    <source>
        <strain evidence="14">CBS 106.47</strain>
    </source>
</reference>
<evidence type="ECO:0000256" key="11">
    <source>
        <dbReference type="SAM" id="Phobius"/>
    </source>
</evidence>
<dbReference type="InterPro" id="IPR036291">
    <property type="entry name" value="NAD(P)-bd_dom_sf"/>
</dbReference>
<evidence type="ECO:0000256" key="3">
    <source>
        <dbReference type="ARBA" id="ARBA00022448"/>
    </source>
</evidence>
<keyword evidence="3" id="KW-0813">Transport</keyword>
<evidence type="ECO:0000313" key="13">
    <source>
        <dbReference type="EMBL" id="OJZ90455.1"/>
    </source>
</evidence>
<dbReference type="InterPro" id="IPR002347">
    <property type="entry name" value="SDR_fam"/>
</dbReference>
<evidence type="ECO:0000256" key="10">
    <source>
        <dbReference type="SAM" id="MobiDB-lite"/>
    </source>
</evidence>
<feature type="transmembrane region" description="Helical" evidence="11">
    <location>
        <begin position="375"/>
        <end position="395"/>
    </location>
</feature>
<keyword evidence="6" id="KW-0521">NADP</keyword>
<dbReference type="InterPro" id="IPR013057">
    <property type="entry name" value="AA_transpt_TM"/>
</dbReference>
<dbReference type="PROSITE" id="PS00061">
    <property type="entry name" value="ADH_SHORT"/>
    <property type="match status" value="1"/>
</dbReference>
<feature type="transmembrane region" description="Helical" evidence="11">
    <location>
        <begin position="416"/>
        <end position="443"/>
    </location>
</feature>
<evidence type="ECO:0000256" key="1">
    <source>
        <dbReference type="ARBA" id="ARBA00004128"/>
    </source>
</evidence>
<dbReference type="PANTHER" id="PTHR22950:SF678">
    <property type="entry name" value="VACUOLAR AMINO ACID TRANSPORTER 5-RELATED"/>
    <property type="match status" value="1"/>
</dbReference>
<feature type="transmembrane region" description="Helical" evidence="11">
    <location>
        <begin position="347"/>
        <end position="369"/>
    </location>
</feature>
<proteinExistence type="inferred from homology"/>
<feature type="transmembrane region" description="Helical" evidence="11">
    <location>
        <begin position="493"/>
        <end position="514"/>
    </location>
</feature>
<feature type="transmembrane region" description="Helical" evidence="11">
    <location>
        <begin position="702"/>
        <end position="724"/>
    </location>
</feature>